<proteinExistence type="predicted"/>
<keyword evidence="5" id="KW-0539">Nucleus</keyword>
<dbReference type="InterPro" id="IPR050815">
    <property type="entry name" value="TF_fung"/>
</dbReference>
<reference evidence="8 9" key="1">
    <citation type="journal article" date="2024" name="J Genomics">
        <title>Draft genome sequencing and assembly of Favolaschia claudopus CIRM-BRFM 2984 isolated from oak limbs.</title>
        <authorList>
            <person name="Navarro D."/>
            <person name="Drula E."/>
            <person name="Chaduli D."/>
            <person name="Cazenave R."/>
            <person name="Ahrendt S."/>
            <person name="Wang J."/>
            <person name="Lipzen A."/>
            <person name="Daum C."/>
            <person name="Barry K."/>
            <person name="Grigoriev I.V."/>
            <person name="Favel A."/>
            <person name="Rosso M.N."/>
            <person name="Martin F."/>
        </authorList>
    </citation>
    <scope>NUCLEOTIDE SEQUENCE [LARGE SCALE GENOMIC DNA]</scope>
    <source>
        <strain evidence="8 9">CIRM-BRFM 2984</strain>
    </source>
</reference>
<dbReference type="InterPro" id="IPR036864">
    <property type="entry name" value="Zn2-C6_fun-type_DNA-bd_sf"/>
</dbReference>
<evidence type="ECO:0000256" key="4">
    <source>
        <dbReference type="ARBA" id="ARBA00023163"/>
    </source>
</evidence>
<dbReference type="InterPro" id="IPR001138">
    <property type="entry name" value="Zn2Cys6_DnaBD"/>
</dbReference>
<dbReference type="GO" id="GO:0003677">
    <property type="term" value="F:DNA binding"/>
    <property type="evidence" value="ECO:0007669"/>
    <property type="project" value="InterPro"/>
</dbReference>
<protein>
    <submittedName>
        <fullName evidence="8">Zn(2)-C6 fungal-type domain-containing protein</fullName>
    </submittedName>
</protein>
<sequence>MSTPTSHLARGSACFSCRRRKMVHPVCGQCKRARRDEDCEYTHGQKRARAEILQESIAEIEGRIFELENPEVRRGPRVPLTQPYSAVPQPSTPPVSWAMSDEPPTEMAQKLIDAFLAYSSEFGFFMNVPRFRASALLRQSMGHHSRPSAAVLSVVYLCGLRLSRQPQLMAQEPVFLSRALAFVANGLSSTHPQKVMHNVQAEIILGYYLFASGRFLEGKYHAASAVSLGLSSGLHLVRSTNNPMPPVLPQPLDAIEEGERIHACWSLMILDKVWAVVLEEDPHIDHQEQNLALDTPWPLELDDYEKGRLSPTARYSNTLNKFLDRVQTSDTGMSTVAMLSKASILWQRADGVARSCTPDMSRDQTTAFHESFTSLDALVDNFRASLIPPNRIPHPTPSMIRALVVAHSIAHTATIKLQSIAPLRTDPRARQKRLAAAKSVINIIVSVPLQPNFSYINPIMGTVWLASCQVLIDEISMLRMGNQAQEEANGLVALMMRTFEVLSSFSPTCPLLNYQISRIQDACAGLQADAA</sequence>
<evidence type="ECO:0000313" key="8">
    <source>
        <dbReference type="EMBL" id="KAK7018413.1"/>
    </source>
</evidence>
<dbReference type="Gene3D" id="4.10.240.10">
    <property type="entry name" value="Zn(2)-C6 fungal-type DNA-binding domain"/>
    <property type="match status" value="1"/>
</dbReference>
<evidence type="ECO:0000259" key="7">
    <source>
        <dbReference type="Pfam" id="PF04082"/>
    </source>
</evidence>
<comment type="caution">
    <text evidence="8">The sequence shown here is derived from an EMBL/GenBank/DDBJ whole genome shotgun (WGS) entry which is preliminary data.</text>
</comment>
<feature type="region of interest" description="Disordered" evidence="6">
    <location>
        <begin position="76"/>
        <end position="101"/>
    </location>
</feature>
<dbReference type="InterPro" id="IPR007219">
    <property type="entry name" value="XnlR_reg_dom"/>
</dbReference>
<dbReference type="Proteomes" id="UP001362999">
    <property type="component" value="Unassembled WGS sequence"/>
</dbReference>
<dbReference type="CDD" id="cd12148">
    <property type="entry name" value="fungal_TF_MHR"/>
    <property type="match status" value="1"/>
</dbReference>
<dbReference type="CDD" id="cd00067">
    <property type="entry name" value="GAL4"/>
    <property type="match status" value="1"/>
</dbReference>
<accession>A0AAW0AYM0</accession>
<dbReference type="EMBL" id="JAWWNJ010000046">
    <property type="protein sequence ID" value="KAK7018413.1"/>
    <property type="molecule type" value="Genomic_DNA"/>
</dbReference>
<keyword evidence="9" id="KW-1185">Reference proteome</keyword>
<name>A0AAW0AYM0_9AGAR</name>
<dbReference type="GO" id="GO:0006351">
    <property type="term" value="P:DNA-templated transcription"/>
    <property type="evidence" value="ECO:0007669"/>
    <property type="project" value="InterPro"/>
</dbReference>
<evidence type="ECO:0000256" key="6">
    <source>
        <dbReference type="SAM" id="MobiDB-lite"/>
    </source>
</evidence>
<keyword evidence="4" id="KW-0804">Transcription</keyword>
<evidence type="ECO:0000256" key="3">
    <source>
        <dbReference type="ARBA" id="ARBA00023015"/>
    </source>
</evidence>
<dbReference type="GO" id="GO:0000981">
    <property type="term" value="F:DNA-binding transcription factor activity, RNA polymerase II-specific"/>
    <property type="evidence" value="ECO:0007669"/>
    <property type="project" value="InterPro"/>
</dbReference>
<dbReference type="GO" id="GO:0008270">
    <property type="term" value="F:zinc ion binding"/>
    <property type="evidence" value="ECO:0007669"/>
    <property type="project" value="InterPro"/>
</dbReference>
<keyword evidence="2" id="KW-0479">Metal-binding</keyword>
<feature type="domain" description="Xylanolytic transcriptional activator regulatory" evidence="7">
    <location>
        <begin position="143"/>
        <end position="360"/>
    </location>
</feature>
<evidence type="ECO:0000256" key="1">
    <source>
        <dbReference type="ARBA" id="ARBA00004123"/>
    </source>
</evidence>
<evidence type="ECO:0000313" key="9">
    <source>
        <dbReference type="Proteomes" id="UP001362999"/>
    </source>
</evidence>
<evidence type="ECO:0000256" key="5">
    <source>
        <dbReference type="ARBA" id="ARBA00023242"/>
    </source>
</evidence>
<evidence type="ECO:0000256" key="2">
    <source>
        <dbReference type="ARBA" id="ARBA00022723"/>
    </source>
</evidence>
<dbReference type="PANTHER" id="PTHR47338">
    <property type="entry name" value="ZN(II)2CYS6 TRANSCRIPTION FACTOR (EUROFUNG)-RELATED"/>
    <property type="match status" value="1"/>
</dbReference>
<dbReference type="AlphaFoldDB" id="A0AAW0AYM0"/>
<dbReference type="PANTHER" id="PTHR47338:SF29">
    <property type="entry name" value="ZN(2)-C6 FUNGAL-TYPE DOMAIN-CONTAINING PROTEIN"/>
    <property type="match status" value="1"/>
</dbReference>
<keyword evidence="3" id="KW-0805">Transcription regulation</keyword>
<dbReference type="Pfam" id="PF04082">
    <property type="entry name" value="Fungal_trans"/>
    <property type="match status" value="1"/>
</dbReference>
<gene>
    <name evidence="8" type="ORF">R3P38DRAFT_2982634</name>
</gene>
<organism evidence="8 9">
    <name type="scientific">Favolaschia claudopus</name>
    <dbReference type="NCBI Taxonomy" id="2862362"/>
    <lineage>
        <taxon>Eukaryota</taxon>
        <taxon>Fungi</taxon>
        <taxon>Dikarya</taxon>
        <taxon>Basidiomycota</taxon>
        <taxon>Agaricomycotina</taxon>
        <taxon>Agaricomycetes</taxon>
        <taxon>Agaricomycetidae</taxon>
        <taxon>Agaricales</taxon>
        <taxon>Marasmiineae</taxon>
        <taxon>Mycenaceae</taxon>
        <taxon>Favolaschia</taxon>
    </lineage>
</organism>
<dbReference type="GO" id="GO:0005634">
    <property type="term" value="C:nucleus"/>
    <property type="evidence" value="ECO:0007669"/>
    <property type="project" value="UniProtKB-SubCell"/>
</dbReference>
<comment type="subcellular location">
    <subcellularLocation>
        <location evidence="1">Nucleus</location>
    </subcellularLocation>
</comment>